<accession>A0A4S4DTJ4</accession>
<evidence type="ECO:0000313" key="1">
    <source>
        <dbReference type="EMBL" id="THG06582.1"/>
    </source>
</evidence>
<dbReference type="AlphaFoldDB" id="A0A4S4DTJ4"/>
<dbReference type="EMBL" id="SDRB02010411">
    <property type="protein sequence ID" value="THG06582.1"/>
    <property type="molecule type" value="Genomic_DNA"/>
</dbReference>
<evidence type="ECO:0000313" key="2">
    <source>
        <dbReference type="Proteomes" id="UP000306102"/>
    </source>
</evidence>
<protein>
    <submittedName>
        <fullName evidence="1">Uncharacterized protein</fullName>
    </submittedName>
</protein>
<dbReference type="PANTHER" id="PTHR31210:SF11">
    <property type="entry name" value="KETOGLUTARATE REDUCTASE TRANS-SPLICING-LIKE PROTEIN, PUTATIVE (DUF707)-RELATED"/>
    <property type="match status" value="1"/>
</dbReference>
<dbReference type="STRING" id="542762.A0A4S4DTJ4"/>
<comment type="caution">
    <text evidence="1">The sequence shown here is derived from an EMBL/GenBank/DDBJ whole genome shotgun (WGS) entry which is preliminary data.</text>
</comment>
<dbReference type="Proteomes" id="UP000306102">
    <property type="component" value="Unassembled WGS sequence"/>
</dbReference>
<proteinExistence type="predicted"/>
<keyword evidence="2" id="KW-1185">Reference proteome</keyword>
<dbReference type="InterPro" id="IPR007877">
    <property type="entry name" value="DUF707"/>
</dbReference>
<name>A0A4S4DTJ4_CAMSN</name>
<gene>
    <name evidence="1" type="ORF">TEA_029082</name>
</gene>
<reference evidence="1 2" key="1">
    <citation type="journal article" date="2018" name="Proc. Natl. Acad. Sci. U.S.A.">
        <title>Draft genome sequence of Camellia sinensis var. sinensis provides insights into the evolution of the tea genome and tea quality.</title>
        <authorList>
            <person name="Wei C."/>
            <person name="Yang H."/>
            <person name="Wang S."/>
            <person name="Zhao J."/>
            <person name="Liu C."/>
            <person name="Gao L."/>
            <person name="Xia E."/>
            <person name="Lu Y."/>
            <person name="Tai Y."/>
            <person name="She G."/>
            <person name="Sun J."/>
            <person name="Cao H."/>
            <person name="Tong W."/>
            <person name="Gao Q."/>
            <person name="Li Y."/>
            <person name="Deng W."/>
            <person name="Jiang X."/>
            <person name="Wang W."/>
            <person name="Chen Q."/>
            <person name="Zhang S."/>
            <person name="Li H."/>
            <person name="Wu J."/>
            <person name="Wang P."/>
            <person name="Li P."/>
            <person name="Shi C."/>
            <person name="Zheng F."/>
            <person name="Jian J."/>
            <person name="Huang B."/>
            <person name="Shan D."/>
            <person name="Shi M."/>
            <person name="Fang C."/>
            <person name="Yue Y."/>
            <person name="Li F."/>
            <person name="Li D."/>
            <person name="Wei S."/>
            <person name="Han B."/>
            <person name="Jiang C."/>
            <person name="Yin Y."/>
            <person name="Xia T."/>
            <person name="Zhang Z."/>
            <person name="Bennetzen J.L."/>
            <person name="Zhao S."/>
            <person name="Wan X."/>
        </authorList>
    </citation>
    <scope>NUCLEOTIDE SEQUENCE [LARGE SCALE GENOMIC DNA]</scope>
    <source>
        <strain evidence="2">cv. Shuchazao</strain>
        <tissue evidence="1">Leaf</tissue>
    </source>
</reference>
<organism evidence="1 2">
    <name type="scientific">Camellia sinensis var. sinensis</name>
    <name type="common">China tea</name>
    <dbReference type="NCBI Taxonomy" id="542762"/>
    <lineage>
        <taxon>Eukaryota</taxon>
        <taxon>Viridiplantae</taxon>
        <taxon>Streptophyta</taxon>
        <taxon>Embryophyta</taxon>
        <taxon>Tracheophyta</taxon>
        <taxon>Spermatophyta</taxon>
        <taxon>Magnoliopsida</taxon>
        <taxon>eudicotyledons</taxon>
        <taxon>Gunneridae</taxon>
        <taxon>Pentapetalae</taxon>
        <taxon>asterids</taxon>
        <taxon>Ericales</taxon>
        <taxon>Theaceae</taxon>
        <taxon>Camellia</taxon>
    </lineage>
</organism>
<dbReference type="PANTHER" id="PTHR31210">
    <property type="entry name" value="OS06G0731900 PROTEIN"/>
    <property type="match status" value="1"/>
</dbReference>
<dbReference type="Pfam" id="PF05212">
    <property type="entry name" value="DUF707"/>
    <property type="match status" value="2"/>
</dbReference>
<sequence length="351" mass="40479">MENGFSVMVFHYDGVVDEWRDIEWSSRVIHVSAINQTKWWFAKRFLHPDIVAEYDYIFLWDEDLDVHDFDPGRYLSIVKEEGLEISQPALGPGKVRVHHQITVRLMNSKVHSCIGSFGVHLSCSLYRWNPLLNVLQLQNFGEGECYVRTQLLGSCIGSFGVHLSCSLYRRNPLDKYFNPIYSKLNFDNFEKFPFSDVAFIGELRLLLDSSEGSIKMAVEGAMITAQLLHVWGRVSQPLWVEIMAPVFSRAAWRCTWYMIQGDRTKNIGVVDSEFIVHLGLPTLGVSDGNKTITENLLSLKLQDLHRVDARTEVRKQSVFEMQTFKSRWNNAVDEDKCWVDPYPKPANQTIH</sequence>